<feature type="compositionally biased region" description="Basic and acidic residues" evidence="3">
    <location>
        <begin position="308"/>
        <end position="318"/>
    </location>
</feature>
<evidence type="ECO:0000313" key="6">
    <source>
        <dbReference type="RefSeq" id="XP_005101531.1"/>
    </source>
</evidence>
<dbReference type="PANTHER" id="PTHR14490">
    <property type="entry name" value="ZINC FINGER, ZZ TYPE"/>
    <property type="match status" value="1"/>
</dbReference>
<feature type="compositionally biased region" description="Basic residues" evidence="3">
    <location>
        <begin position="730"/>
        <end position="739"/>
    </location>
</feature>
<dbReference type="RefSeq" id="XP_005101531.1">
    <property type="nucleotide sequence ID" value="XM_005101474.3"/>
</dbReference>
<feature type="region of interest" description="Disordered" evidence="3">
    <location>
        <begin position="232"/>
        <end position="256"/>
    </location>
</feature>
<feature type="compositionally biased region" description="Basic and acidic residues" evidence="3">
    <location>
        <begin position="269"/>
        <end position="282"/>
    </location>
</feature>
<organism evidence="5 6">
    <name type="scientific">Aplysia californica</name>
    <name type="common">California sea hare</name>
    <dbReference type="NCBI Taxonomy" id="6500"/>
    <lineage>
        <taxon>Eukaryota</taxon>
        <taxon>Metazoa</taxon>
        <taxon>Spiralia</taxon>
        <taxon>Lophotrochozoa</taxon>
        <taxon>Mollusca</taxon>
        <taxon>Gastropoda</taxon>
        <taxon>Heterobranchia</taxon>
        <taxon>Euthyneura</taxon>
        <taxon>Tectipleura</taxon>
        <taxon>Aplysiida</taxon>
        <taxon>Aplysioidea</taxon>
        <taxon>Aplysiidae</taxon>
        <taxon>Aplysia</taxon>
    </lineage>
</organism>
<feature type="compositionally biased region" description="Basic and acidic residues" evidence="3">
    <location>
        <begin position="144"/>
        <end position="153"/>
    </location>
</feature>
<accession>A0ABM0JU37</accession>
<sequence>MDLLGESDSSEDEEVAFKINTNYAQNYDKWRKKEERQKLIDKYGEDVDGSSSSSEEEEIRTSKQMDKDWLRAYAVVRFQQPRLYKEGEKFFHDEAKPLSSKKKDKATTLKDHERKFILEKGGIESDEESAPKPQGKSYFEEQEEIKKSFKDAVADSSDDDDDNDDSGFLVKKRKTEEDEEKDENDYLEWLRGEKEGLDDPQAEAELAPLKAYWNDPNLDEKETVLRDYILNNGYMAEESSESEDEEKGPDPEEEEKFLSQAEEYEHRYNFRHEEPGGDEIKAYPRVITESVRPKDTRRAEKRKRKMEKKTQAREQRHEEIRLLQKLQREEKEEKLLKLRQIGNNPDLDYDLEADFDPDEHNKIMEKYFNDGYYGDEGNNEKKPEFEFDAAIDDDPEDWWTQRSKEEKDEEVQNDVGEEEENGDYDNTQQNDEQGPDMDDPNFNMDADFDPTRDYKAEKKRAKKYGKAFAKKLPLFDPTTKTFDEYIDEYLKDKINTLPFTYREVVPNDFGLSTEEILKAPERELNAWVSVKKMSQYRSRQDEMADVRKFAARARDQDKKFKVLPSLLKKQEEIAKETSARNKKKKKKRKKKKVDEDGVEEEPSEVSEKNELFFTDISEVNGEVSNSADKSKKRKREEDENGSSQVVSKKRKSVDGAEIEGSQGTPEAKLKKKKSEKCVSMEPEPLSAEKKSKKKKKQDIVVTKSNDSNEGDGTDVFSVVVGTGDHDVQGKVKKKKKKTKTPGVQVVTGTADSTPKEEDSRSKTAVLQKKKKKKTSIRNFPKATTGASSKTEGGGSDPKQAKRKLGQVMSSSRLSSMGIGPGAAKNKRKKKKNKAKDVPS</sequence>
<feature type="compositionally biased region" description="Basic residues" evidence="3">
    <location>
        <begin position="580"/>
        <end position="591"/>
    </location>
</feature>
<evidence type="ECO:0000256" key="2">
    <source>
        <dbReference type="ARBA" id="ARBA00017294"/>
    </source>
</evidence>
<feature type="compositionally biased region" description="Low complexity" evidence="3">
    <location>
        <begin position="740"/>
        <end position="749"/>
    </location>
</feature>
<evidence type="ECO:0000313" key="5">
    <source>
        <dbReference type="Proteomes" id="UP000694888"/>
    </source>
</evidence>
<feature type="compositionally biased region" description="Acidic residues" evidence="3">
    <location>
        <begin position="156"/>
        <end position="165"/>
    </location>
</feature>
<reference evidence="6" key="1">
    <citation type="submission" date="2025-08" db="UniProtKB">
        <authorList>
            <consortium name="RefSeq"/>
        </authorList>
    </citation>
    <scope>IDENTIFICATION</scope>
</reference>
<feature type="compositionally biased region" description="Basic and acidic residues" evidence="3">
    <location>
        <begin position="188"/>
        <end position="197"/>
    </location>
</feature>
<name>A0ABM0JU37_APLCA</name>
<dbReference type="InterPro" id="IPR024626">
    <property type="entry name" value="Kri1-like_C"/>
</dbReference>
<dbReference type="Pfam" id="PF12936">
    <property type="entry name" value="Kri1_C"/>
    <property type="match status" value="1"/>
</dbReference>
<feature type="compositionally biased region" description="Acidic residues" evidence="3">
    <location>
        <begin position="386"/>
        <end position="397"/>
    </location>
</feature>
<keyword evidence="5" id="KW-1185">Reference proteome</keyword>
<feature type="region of interest" description="Disordered" evidence="3">
    <location>
        <begin position="571"/>
        <end position="839"/>
    </location>
</feature>
<evidence type="ECO:0000256" key="1">
    <source>
        <dbReference type="ARBA" id="ARBA00007473"/>
    </source>
</evidence>
<proteinExistence type="inferred from homology"/>
<gene>
    <name evidence="6" type="primary">LOC101853862</name>
</gene>
<dbReference type="GeneID" id="101853862"/>
<feature type="compositionally biased region" description="Acidic residues" evidence="3">
    <location>
        <begin position="238"/>
        <end position="255"/>
    </location>
</feature>
<feature type="compositionally biased region" description="Basic residues" evidence="3">
    <location>
        <begin position="824"/>
        <end position="833"/>
    </location>
</feature>
<dbReference type="InterPro" id="IPR018034">
    <property type="entry name" value="Kri1"/>
</dbReference>
<feature type="region of interest" description="Disordered" evidence="3">
    <location>
        <begin position="269"/>
        <end position="318"/>
    </location>
</feature>
<feature type="region of interest" description="Disordered" evidence="3">
    <location>
        <begin position="95"/>
        <end position="201"/>
    </location>
</feature>
<feature type="compositionally biased region" description="Acidic residues" evidence="3">
    <location>
        <begin position="177"/>
        <end position="186"/>
    </location>
</feature>
<dbReference type="Pfam" id="PF05178">
    <property type="entry name" value="Kri1"/>
    <property type="match status" value="1"/>
</dbReference>
<feature type="region of interest" description="Disordered" evidence="3">
    <location>
        <begin position="42"/>
        <end position="63"/>
    </location>
</feature>
<evidence type="ECO:0000259" key="4">
    <source>
        <dbReference type="Pfam" id="PF12936"/>
    </source>
</evidence>
<feature type="domain" description="Kri1-like C-terminal" evidence="4">
    <location>
        <begin position="480"/>
        <end position="559"/>
    </location>
</feature>
<dbReference type="PANTHER" id="PTHR14490:SF5">
    <property type="entry name" value="PROTEIN KRI1 HOMOLOG"/>
    <property type="match status" value="1"/>
</dbReference>
<feature type="compositionally biased region" description="Basic and acidic residues" evidence="3">
    <location>
        <begin position="105"/>
        <end position="123"/>
    </location>
</feature>
<feature type="region of interest" description="Disordered" evidence="3">
    <location>
        <begin position="370"/>
        <end position="450"/>
    </location>
</feature>
<dbReference type="Proteomes" id="UP000694888">
    <property type="component" value="Unplaced"/>
</dbReference>
<comment type="similarity">
    <text evidence="1">Belongs to the KRI1 family.</text>
</comment>
<feature type="compositionally biased region" description="Acidic residues" evidence="3">
    <location>
        <begin position="407"/>
        <end position="423"/>
    </location>
</feature>
<protein>
    <recommendedName>
        <fullName evidence="2">Protein KRI1 homolog</fullName>
    </recommendedName>
</protein>
<evidence type="ECO:0000256" key="3">
    <source>
        <dbReference type="SAM" id="MobiDB-lite"/>
    </source>
</evidence>